<dbReference type="Proteomes" id="UP000199413">
    <property type="component" value="Unassembled WGS sequence"/>
</dbReference>
<dbReference type="AlphaFoldDB" id="A0A1C6T4A6"/>
<name>A0A1C6T4A6_9ACTN</name>
<reference evidence="3" key="1">
    <citation type="submission" date="2016-06" db="EMBL/GenBank/DDBJ databases">
        <authorList>
            <person name="Varghese N."/>
            <person name="Submissions Spin"/>
        </authorList>
    </citation>
    <scope>NUCLEOTIDE SEQUENCE [LARGE SCALE GENOMIC DNA]</scope>
    <source>
        <strain evidence="3">DSM 45431</strain>
    </source>
</reference>
<protein>
    <submittedName>
        <fullName evidence="2">PAP2 superfamily protein</fullName>
    </submittedName>
</protein>
<proteinExistence type="predicted"/>
<dbReference type="EMBL" id="FMHV01000002">
    <property type="protein sequence ID" value="SCL36660.1"/>
    <property type="molecule type" value="Genomic_DNA"/>
</dbReference>
<feature type="domain" description="Phosphatidic acid phosphatase type 2/haloperoxidase" evidence="1">
    <location>
        <begin position="92"/>
        <end position="200"/>
    </location>
</feature>
<organism evidence="2 3">
    <name type="scientific">Micromonospora rhizosphaerae</name>
    <dbReference type="NCBI Taxonomy" id="568872"/>
    <lineage>
        <taxon>Bacteria</taxon>
        <taxon>Bacillati</taxon>
        <taxon>Actinomycetota</taxon>
        <taxon>Actinomycetes</taxon>
        <taxon>Micromonosporales</taxon>
        <taxon>Micromonosporaceae</taxon>
        <taxon>Micromonospora</taxon>
    </lineage>
</organism>
<dbReference type="Gene3D" id="1.20.144.10">
    <property type="entry name" value="Phosphatidic acid phosphatase type 2/haloperoxidase"/>
    <property type="match status" value="1"/>
</dbReference>
<evidence type="ECO:0000259" key="1">
    <source>
        <dbReference type="SMART" id="SM00014"/>
    </source>
</evidence>
<dbReference type="InterPro" id="IPR000326">
    <property type="entry name" value="PAP2/HPO"/>
</dbReference>
<sequence length="299" mass="30928">MRVRETARGGTAVWLVVLALAQAAALFLVWRFAVHTEVGQWLDTVALTGNRIGQERIDGPVDRILNAMSVVSLLVATGMIGFIALIRGRIALAVTATLLIVGASVSAQLLKYVLTRPDFGVDPERAAAGNSLPSGHTAVAASVAVALILVLPRTVRALGAFLGAGYAAAAGVATLSAGWHRPSDAVAAFLVVGVWAALAGLLLLVTQRERAEVSSADAHRLAAAVLGLGGALAIIASGLALSWLVDLPEVPVDELARRPLFIGYAGSAAGIVGTMALVAALVLATVHRLVPRYKRQVRK</sequence>
<gene>
    <name evidence="2" type="ORF">GA0070624_5614</name>
</gene>
<evidence type="ECO:0000313" key="3">
    <source>
        <dbReference type="Proteomes" id="UP000199413"/>
    </source>
</evidence>
<evidence type="ECO:0000313" key="2">
    <source>
        <dbReference type="EMBL" id="SCL36660.1"/>
    </source>
</evidence>
<dbReference type="RefSeq" id="WP_176731911.1">
    <property type="nucleotide sequence ID" value="NZ_FMHV01000002.1"/>
</dbReference>
<keyword evidence="3" id="KW-1185">Reference proteome</keyword>
<dbReference type="STRING" id="568872.GA0070624_5614"/>
<dbReference type="SUPFAM" id="SSF48317">
    <property type="entry name" value="Acid phosphatase/Vanadium-dependent haloperoxidase"/>
    <property type="match status" value="1"/>
</dbReference>
<dbReference type="Pfam" id="PF01569">
    <property type="entry name" value="PAP2"/>
    <property type="match status" value="1"/>
</dbReference>
<dbReference type="InterPro" id="IPR036938">
    <property type="entry name" value="PAP2/HPO_sf"/>
</dbReference>
<dbReference type="SMART" id="SM00014">
    <property type="entry name" value="acidPPc"/>
    <property type="match status" value="1"/>
</dbReference>
<accession>A0A1C6T4A6</accession>